<evidence type="ECO:0000259" key="1">
    <source>
        <dbReference type="SMART" id="SM00470"/>
    </source>
</evidence>
<feature type="domain" description="ParB-like N-terminal" evidence="1">
    <location>
        <begin position="8"/>
        <end position="93"/>
    </location>
</feature>
<dbReference type="EMBL" id="LR796169">
    <property type="protein sequence ID" value="CAB4123407.1"/>
    <property type="molecule type" value="Genomic_DNA"/>
</dbReference>
<organism evidence="2">
    <name type="scientific">uncultured Caudovirales phage</name>
    <dbReference type="NCBI Taxonomy" id="2100421"/>
    <lineage>
        <taxon>Viruses</taxon>
        <taxon>Duplodnaviria</taxon>
        <taxon>Heunggongvirae</taxon>
        <taxon>Uroviricota</taxon>
        <taxon>Caudoviricetes</taxon>
        <taxon>Peduoviridae</taxon>
        <taxon>Maltschvirus</taxon>
        <taxon>Maltschvirus maltsch</taxon>
    </lineage>
</organism>
<dbReference type="Pfam" id="PF02195">
    <property type="entry name" value="ParB_N"/>
    <property type="match status" value="1"/>
</dbReference>
<gene>
    <name evidence="2" type="ORF">UFOVP42_56</name>
</gene>
<name>A0A6J5KRB9_9CAUD</name>
<proteinExistence type="predicted"/>
<dbReference type="SUPFAM" id="SSF110849">
    <property type="entry name" value="ParB/Sulfiredoxin"/>
    <property type="match status" value="1"/>
</dbReference>
<dbReference type="CDD" id="cd16403">
    <property type="entry name" value="ParB_N_like_MT"/>
    <property type="match status" value="1"/>
</dbReference>
<evidence type="ECO:0000313" key="2">
    <source>
        <dbReference type="EMBL" id="CAB4123407.1"/>
    </source>
</evidence>
<protein>
    <submittedName>
        <fullName evidence="2">Spo0J Stage 0 sporulation protein J (Antagonist of Soj) containing ParB-like nuclease domain</fullName>
    </submittedName>
</protein>
<accession>A0A6J5KRB9</accession>
<dbReference type="Gene3D" id="3.90.1530.10">
    <property type="entry name" value="Conserved hypothetical protein from pyrococcus furiosus pfu- 392566-001, ParB domain"/>
    <property type="match status" value="1"/>
</dbReference>
<reference evidence="2" key="1">
    <citation type="submission" date="2020-04" db="EMBL/GenBank/DDBJ databases">
        <authorList>
            <person name="Chiriac C."/>
            <person name="Salcher M."/>
            <person name="Ghai R."/>
            <person name="Kavagutti S V."/>
        </authorList>
    </citation>
    <scope>NUCLEOTIDE SEQUENCE</scope>
</reference>
<dbReference type="InterPro" id="IPR036086">
    <property type="entry name" value="ParB/Sulfiredoxin_sf"/>
</dbReference>
<dbReference type="SMART" id="SM00470">
    <property type="entry name" value="ParB"/>
    <property type="match status" value="1"/>
</dbReference>
<sequence length="203" mass="22930">MNKPPKIELRDIDSLVPYINNARKHSDEQIDAIAGSIKEFGWTSPVLVDGNNGLIAGHGRLLAARKLGITKIPSIELSGLSETQKKALIIADNKIALNSEWDYNLLKLEIEHLTEQEFDVDILGFHASELNFGEVDYSVLDDAPDSINEQLDDMADGIRKAIQIEFEPDHYAEAQELVSWWRKQGAYIGYMLIELLRKEKDKL</sequence>
<dbReference type="InterPro" id="IPR003115">
    <property type="entry name" value="ParB_N"/>
</dbReference>